<dbReference type="PANTHER" id="PTHR36701">
    <property type="entry name" value="EPOXYQUEUOSINE REDUCTASE QUEH"/>
    <property type="match status" value="1"/>
</dbReference>
<feature type="binding site" evidence="17">
    <location>
        <position position="9"/>
    </location>
    <ligand>
        <name>[4Fe-4S] cluster</name>
        <dbReference type="ChEBI" id="CHEBI:49883"/>
    </ligand>
</feature>
<evidence type="ECO:0000256" key="2">
    <source>
        <dbReference type="ARBA" id="ARBA00004691"/>
    </source>
</evidence>
<dbReference type="GO" id="GO:0051539">
    <property type="term" value="F:4 iron, 4 sulfur cluster binding"/>
    <property type="evidence" value="ECO:0007669"/>
    <property type="project" value="UniProtKB-UniRule"/>
</dbReference>
<evidence type="ECO:0000313" key="18">
    <source>
        <dbReference type="EMBL" id="SHG98501.1"/>
    </source>
</evidence>
<keyword evidence="11 17" id="KW-0408">Iron</keyword>
<keyword evidence="7 17" id="KW-0819">tRNA processing</keyword>
<comment type="catalytic activity">
    <reaction evidence="16 17">
        <text>epoxyqueuosine(34) in tRNA + AH2 = queuosine(34) in tRNA + A + H2O</text>
        <dbReference type="Rhea" id="RHEA:32159"/>
        <dbReference type="Rhea" id="RHEA-COMP:18571"/>
        <dbReference type="Rhea" id="RHEA-COMP:18582"/>
        <dbReference type="ChEBI" id="CHEBI:13193"/>
        <dbReference type="ChEBI" id="CHEBI:15377"/>
        <dbReference type="ChEBI" id="CHEBI:17499"/>
        <dbReference type="ChEBI" id="CHEBI:194431"/>
        <dbReference type="ChEBI" id="CHEBI:194443"/>
        <dbReference type="EC" id="1.17.99.6"/>
    </reaction>
</comment>
<dbReference type="EMBL" id="FQWY01000021">
    <property type="protein sequence ID" value="SHG98501.1"/>
    <property type="molecule type" value="Genomic_DNA"/>
</dbReference>
<evidence type="ECO:0000256" key="12">
    <source>
        <dbReference type="ARBA" id="ARBA00023014"/>
    </source>
</evidence>
<keyword evidence="13 17" id="KW-1015">Disulfide bond</keyword>
<evidence type="ECO:0000256" key="4">
    <source>
        <dbReference type="ARBA" id="ARBA00012622"/>
    </source>
</evidence>
<reference evidence="19" key="1">
    <citation type="submission" date="2016-11" db="EMBL/GenBank/DDBJ databases">
        <authorList>
            <person name="Varghese N."/>
            <person name="Submissions S."/>
        </authorList>
    </citation>
    <scope>NUCLEOTIDE SEQUENCE [LARGE SCALE GENOMIC DNA]</scope>
    <source>
        <strain evidence="19">DSM 11003</strain>
    </source>
</reference>
<evidence type="ECO:0000256" key="9">
    <source>
        <dbReference type="ARBA" id="ARBA00022785"/>
    </source>
</evidence>
<dbReference type="EC" id="1.17.99.6" evidence="4 17"/>
<evidence type="ECO:0000256" key="1">
    <source>
        <dbReference type="ARBA" id="ARBA00002268"/>
    </source>
</evidence>
<feature type="binding site" evidence="17">
    <location>
        <position position="84"/>
    </location>
    <ligand>
        <name>[4Fe-4S] cluster</name>
        <dbReference type="ChEBI" id="CHEBI:49883"/>
    </ligand>
</feature>
<dbReference type="GO" id="GO:0008616">
    <property type="term" value="P:tRNA queuosine(34) biosynthetic process"/>
    <property type="evidence" value="ECO:0007669"/>
    <property type="project" value="UniProtKB-UniRule"/>
</dbReference>
<name>A0A1M5P9K1_9FIRM</name>
<evidence type="ECO:0000256" key="14">
    <source>
        <dbReference type="ARBA" id="ARBA00023284"/>
    </source>
</evidence>
<evidence type="ECO:0000256" key="11">
    <source>
        <dbReference type="ARBA" id="ARBA00023004"/>
    </source>
</evidence>
<feature type="binding site" evidence="17">
    <location>
        <position position="87"/>
    </location>
    <ligand>
        <name>[4Fe-4S] cluster</name>
        <dbReference type="ChEBI" id="CHEBI:49883"/>
    </ligand>
</feature>
<dbReference type="PANTHER" id="PTHR36701:SF1">
    <property type="entry name" value="EPOXYQUEUOSINE REDUCTASE QUEH"/>
    <property type="match status" value="1"/>
</dbReference>
<evidence type="ECO:0000256" key="6">
    <source>
        <dbReference type="ARBA" id="ARBA00022485"/>
    </source>
</evidence>
<sequence>MAKVLLHICCGPCAIYPLQVLREQGHTVMGYFYNPNIQPYTEYVKRKEALEKLAGRTDLKVIYDEKYDMVNFLRRAAYREGRRCLMCYEMRLSRAAHIAKKGKFDYFTTTLLVSKYQKHDLIAEVGKAAGEIYGIPFLYYDFREGFSKGVEMSKEMGLYRQQYCGCIYSEMERYAPRNIWQEVYKSED</sequence>
<comment type="function">
    <text evidence="1 17">Catalyzes the conversion of epoxyqueuosine (oQ) to queuosine (Q), which is a hypermodified base found in the wobble positions of tRNA(Asp), tRNA(Asn), tRNA(His) and tRNA(Tyr).</text>
</comment>
<evidence type="ECO:0000256" key="3">
    <source>
        <dbReference type="ARBA" id="ARBA00008207"/>
    </source>
</evidence>
<evidence type="ECO:0000256" key="15">
    <source>
        <dbReference type="ARBA" id="ARBA00031446"/>
    </source>
</evidence>
<dbReference type="InterPro" id="IPR003828">
    <property type="entry name" value="QueH"/>
</dbReference>
<accession>A0A1M5P9K1</accession>
<dbReference type="Pfam" id="PF02677">
    <property type="entry name" value="QueH"/>
    <property type="match status" value="1"/>
</dbReference>
<evidence type="ECO:0000256" key="17">
    <source>
        <dbReference type="HAMAP-Rule" id="MF_02089"/>
    </source>
</evidence>
<evidence type="ECO:0000256" key="5">
    <source>
        <dbReference type="ARBA" id="ARBA00016895"/>
    </source>
</evidence>
<keyword evidence="9 17" id="KW-0671">Queuosine biosynthesis</keyword>
<dbReference type="STRING" id="1123382.SAMN02745221_01411"/>
<keyword evidence="14 17" id="KW-0676">Redox-active center</keyword>
<keyword evidence="12 17" id="KW-0411">Iron-sulfur</keyword>
<evidence type="ECO:0000313" key="19">
    <source>
        <dbReference type="Proteomes" id="UP000242329"/>
    </source>
</evidence>
<keyword evidence="19" id="KW-1185">Reference proteome</keyword>
<keyword evidence="8 17" id="KW-0479">Metal-binding</keyword>
<feature type="disulfide bond" description="Redox-active" evidence="17">
    <location>
        <begin position="164"/>
        <end position="166"/>
    </location>
</feature>
<proteinExistence type="inferred from homology"/>
<feature type="binding site" evidence="17">
    <location>
        <position position="10"/>
    </location>
    <ligand>
        <name>[4Fe-4S] cluster</name>
        <dbReference type="ChEBI" id="CHEBI:49883"/>
    </ligand>
</feature>
<gene>
    <name evidence="17" type="primary">queH</name>
    <name evidence="18" type="ORF">SAMN02745221_01411</name>
</gene>
<dbReference type="OrthoDB" id="9801033at2"/>
<evidence type="ECO:0000256" key="16">
    <source>
        <dbReference type="ARBA" id="ARBA00047415"/>
    </source>
</evidence>
<protein>
    <recommendedName>
        <fullName evidence="5 17">Epoxyqueuosine reductase QueH</fullName>
        <ecNumber evidence="4 17">1.17.99.6</ecNumber>
    </recommendedName>
    <alternativeName>
        <fullName evidence="15 17">Queuosine biosynthesis protein QueH</fullName>
    </alternativeName>
</protein>
<dbReference type="Proteomes" id="UP000242329">
    <property type="component" value="Unassembled WGS sequence"/>
</dbReference>
<evidence type="ECO:0000256" key="10">
    <source>
        <dbReference type="ARBA" id="ARBA00023002"/>
    </source>
</evidence>
<dbReference type="AlphaFoldDB" id="A0A1M5P9K1"/>
<dbReference type="GO" id="GO:0052693">
    <property type="term" value="F:epoxyqueuosine reductase activity"/>
    <property type="evidence" value="ECO:0007669"/>
    <property type="project" value="UniProtKB-UniRule"/>
</dbReference>
<keyword evidence="10 17" id="KW-0560">Oxidoreductase</keyword>
<dbReference type="UniPathway" id="UPA00392"/>
<comment type="similarity">
    <text evidence="3 17">Belongs to the QueH family.</text>
</comment>
<dbReference type="HAMAP" id="MF_02089">
    <property type="entry name" value="QueH"/>
    <property type="match status" value="1"/>
</dbReference>
<dbReference type="RefSeq" id="WP_073092057.1">
    <property type="nucleotide sequence ID" value="NZ_FQWY01000021.1"/>
</dbReference>
<evidence type="ECO:0000256" key="13">
    <source>
        <dbReference type="ARBA" id="ARBA00023157"/>
    </source>
</evidence>
<organism evidence="18 19">
    <name type="scientific">Thermosyntropha lipolytica DSM 11003</name>
    <dbReference type="NCBI Taxonomy" id="1123382"/>
    <lineage>
        <taxon>Bacteria</taxon>
        <taxon>Bacillati</taxon>
        <taxon>Bacillota</taxon>
        <taxon>Clostridia</taxon>
        <taxon>Eubacteriales</taxon>
        <taxon>Syntrophomonadaceae</taxon>
        <taxon>Thermosyntropha</taxon>
    </lineage>
</organism>
<evidence type="ECO:0000256" key="7">
    <source>
        <dbReference type="ARBA" id="ARBA00022694"/>
    </source>
</evidence>
<comment type="pathway">
    <text evidence="2 17">tRNA modification; tRNA-queuosine biosynthesis.</text>
</comment>
<evidence type="ECO:0000256" key="8">
    <source>
        <dbReference type="ARBA" id="ARBA00022723"/>
    </source>
</evidence>
<keyword evidence="6 17" id="KW-0004">4Fe-4S</keyword>
<dbReference type="GO" id="GO:0046872">
    <property type="term" value="F:metal ion binding"/>
    <property type="evidence" value="ECO:0007669"/>
    <property type="project" value="UniProtKB-KW"/>
</dbReference>